<keyword evidence="3" id="KW-1185">Reference proteome</keyword>
<feature type="transmembrane region" description="Helical" evidence="1">
    <location>
        <begin position="74"/>
        <end position="92"/>
    </location>
</feature>
<organism evidence="2 3">
    <name type="scientific">Thioalkalivibrio nitratireducens (strain DSM 14787 / UNIQEM 213 / ALEN2)</name>
    <dbReference type="NCBI Taxonomy" id="1255043"/>
    <lineage>
        <taxon>Bacteria</taxon>
        <taxon>Pseudomonadati</taxon>
        <taxon>Pseudomonadota</taxon>
        <taxon>Gammaproteobacteria</taxon>
        <taxon>Chromatiales</taxon>
        <taxon>Ectothiorhodospiraceae</taxon>
        <taxon>Thioalkalivibrio</taxon>
    </lineage>
</organism>
<proteinExistence type="predicted"/>
<accession>L0DYF5</accession>
<evidence type="ECO:0000313" key="2">
    <source>
        <dbReference type="EMBL" id="AGA33990.1"/>
    </source>
</evidence>
<dbReference type="PATRIC" id="fig|1255043.3.peg.2369"/>
<dbReference type="HOGENOM" id="CLU_1805292_0_0_6"/>
<feature type="transmembrane region" description="Helical" evidence="1">
    <location>
        <begin position="20"/>
        <end position="53"/>
    </location>
</feature>
<dbReference type="EMBL" id="CP003989">
    <property type="protein sequence ID" value="AGA33990.1"/>
    <property type="molecule type" value="Genomic_DNA"/>
</dbReference>
<dbReference type="KEGG" id="tni:TVNIR_2347"/>
<keyword evidence="1" id="KW-0812">Transmembrane</keyword>
<reference evidence="2" key="1">
    <citation type="submission" date="2015-12" db="EMBL/GenBank/DDBJ databases">
        <authorList>
            <person name="Tikhonova T.V."/>
            <person name="Pavlov A.R."/>
            <person name="Beletsky A.V."/>
            <person name="Mardanov A.V."/>
            <person name="Sorokin D.Y."/>
            <person name="Ravin N.V."/>
            <person name="Popov V.O."/>
        </authorList>
    </citation>
    <scope>NUCLEOTIDE SEQUENCE</scope>
    <source>
        <strain evidence="2">DSM 14787</strain>
    </source>
</reference>
<dbReference type="AlphaFoldDB" id="L0DYF5"/>
<feature type="transmembrane region" description="Helical" evidence="1">
    <location>
        <begin position="112"/>
        <end position="129"/>
    </location>
</feature>
<protein>
    <submittedName>
        <fullName evidence="2">Uncharacterized protein</fullName>
    </submittedName>
</protein>
<keyword evidence="1" id="KW-1133">Transmembrane helix</keyword>
<dbReference type="Proteomes" id="UP000010809">
    <property type="component" value="Chromosome"/>
</dbReference>
<sequence>MIGTLVVAFEEAMLRPGSAGIYDLIVAPLILALIVLILFSIGFLLGFAAHRLVRRRWPRPKTRFVFDPSSTGNQLIGTGLLIIASYFAWLFLIISVPRPDAWWWLPWSEFQYLGYPFFFVGGALIAWGIRRSLVDEDRETAGD</sequence>
<evidence type="ECO:0000256" key="1">
    <source>
        <dbReference type="SAM" id="Phobius"/>
    </source>
</evidence>
<name>L0DYF5_THIND</name>
<gene>
    <name evidence="2" type="ordered locus">TVNIR_2347</name>
</gene>
<evidence type="ECO:0000313" key="3">
    <source>
        <dbReference type="Proteomes" id="UP000010809"/>
    </source>
</evidence>
<dbReference type="STRING" id="1255043.TVNIR_2347"/>
<keyword evidence="1" id="KW-0472">Membrane</keyword>